<organism evidence="1">
    <name type="scientific">Mesoaciditoga lauensis</name>
    <dbReference type="NCBI Taxonomy" id="1495039"/>
    <lineage>
        <taxon>Bacteria</taxon>
        <taxon>Thermotogati</taxon>
        <taxon>Thermotogota</taxon>
        <taxon>Thermotogae</taxon>
        <taxon>Mesoaciditogales</taxon>
        <taxon>Mesoaciditogaceae</taxon>
        <taxon>Mesoaciditoga</taxon>
    </lineage>
</organism>
<dbReference type="AlphaFoldDB" id="A0A7V3RFG6"/>
<comment type="caution">
    <text evidence="1">The sequence shown here is derived from an EMBL/GenBank/DDBJ whole genome shotgun (WGS) entry which is preliminary data.</text>
</comment>
<dbReference type="Gene3D" id="2.120.10.30">
    <property type="entry name" value="TolB, C-terminal domain"/>
    <property type="match status" value="1"/>
</dbReference>
<dbReference type="InterPro" id="IPR011042">
    <property type="entry name" value="6-blade_b-propeller_TolB-like"/>
</dbReference>
<gene>
    <name evidence="1" type="ORF">ENX73_06050</name>
</gene>
<dbReference type="SUPFAM" id="SSF82171">
    <property type="entry name" value="DPP6 N-terminal domain-like"/>
    <property type="match status" value="1"/>
</dbReference>
<dbReference type="EMBL" id="DTPE01000239">
    <property type="protein sequence ID" value="HGE75670.1"/>
    <property type="molecule type" value="Genomic_DNA"/>
</dbReference>
<name>A0A7V3RFG6_9BACT</name>
<accession>A0A7V3RFG6</accession>
<evidence type="ECO:0008006" key="2">
    <source>
        <dbReference type="Google" id="ProtNLM"/>
    </source>
</evidence>
<proteinExistence type="predicted"/>
<protein>
    <recommendedName>
        <fullName evidence="2">Peptidase MA-like domain-containing protein</fullName>
    </recommendedName>
</protein>
<sequence length="871" mass="96940">MKRLGWLLAFVLLIPLFAFGAMNPFLPIFSDPYVKYEVISTNYMKIVYEPGCEYAVNEFLKYGDTLYKEITSFYGVQPYSKLTVVFENDTDEINSVTDPVDNVIFIFLNSSADRFLSPSVSPWVRFVFTHELTHILLTQKGGYDSLRVYGTAISTMYNGLLIPSYFQEGLAEYTETAFNDNRGRLNDPMFEMYLRGLVLSNAFNGLGGSINYSDDGWYPIGAPYLVGGSFVRYLAQTYGATSIQKIVSNFSKAPGEGIPSAISKTLNQPFDRIVSKWLASEKSSVNSTVKNVGTVFEGIQLTHTGRWTALVNSGNNGKLYYYQENPSSIPEIRRVNTIDMNNTNIYGVGGFLYDGGYIQSMALSPNGKYLAFTEYVPENGGYKDNSKLFVMNTQNGSIKVIKTDGIINVTWVSNDQIACVIENGGLYSIELLNYSNEMMKMILSPSYMVITSLASFNNKVYFSASYMGKEEIYELDGNTLYRIIKSDYLMRDLAFSDNGNYLLFSAAQPDENGIFNIYSVDLNNGQFYRITNVIGGAFSPQVIGNRLFYAGYTKSGYDLFVIDSWKDKLSSSNGLFTLEKTQVDSSVDMMSIFLSIQKLSKPYDDSMVMLGGGALPLITPDGTSLNYSLSAFTLYRDPLGQNTAYALGNISTTATDNFLTLGLVHYGKLTVSGGLSLSMNDLSIFSSVGVPFSGLFMNKNFFLYPSLSYTLSATPSVSDRIDMMGQFEWNPSYVPDNLSSIYTFYGSWDFGFASTNGFSSAYDLKIGTSIPFIGSVLGGMVEYKNSDLFINQSITLPVFYTNIYDITGQLGLRYVSFSQFASYDINNEVPIIGVNATFGIDSLFNQTIPVNFYGCYNFRTNQFNYGVNLGM</sequence>
<evidence type="ECO:0000313" key="1">
    <source>
        <dbReference type="EMBL" id="HGE75670.1"/>
    </source>
</evidence>
<reference evidence="1" key="1">
    <citation type="journal article" date="2020" name="mSystems">
        <title>Genome- and Community-Level Interaction Insights into Carbon Utilization and Element Cycling Functions of Hydrothermarchaeota in Hydrothermal Sediment.</title>
        <authorList>
            <person name="Zhou Z."/>
            <person name="Liu Y."/>
            <person name="Xu W."/>
            <person name="Pan J."/>
            <person name="Luo Z.H."/>
            <person name="Li M."/>
        </authorList>
    </citation>
    <scope>NUCLEOTIDE SEQUENCE [LARGE SCALE GENOMIC DNA]</scope>
    <source>
        <strain evidence="1">SpSt-966</strain>
    </source>
</reference>